<dbReference type="Proteomes" id="UP000282060">
    <property type="component" value="Unassembled WGS sequence"/>
</dbReference>
<dbReference type="InterPro" id="IPR007329">
    <property type="entry name" value="FMN-bd"/>
</dbReference>
<feature type="transmembrane region" description="Helical" evidence="1">
    <location>
        <begin position="327"/>
        <end position="352"/>
    </location>
</feature>
<dbReference type="RefSeq" id="WP_126505186.1">
    <property type="nucleotide sequence ID" value="NZ_RXNV01000002.1"/>
</dbReference>
<evidence type="ECO:0000256" key="1">
    <source>
        <dbReference type="SAM" id="Phobius"/>
    </source>
</evidence>
<gene>
    <name evidence="3" type="ORF">EKG39_07960</name>
</gene>
<evidence type="ECO:0000313" key="3">
    <source>
        <dbReference type="EMBL" id="RTR33636.1"/>
    </source>
</evidence>
<feature type="transmembrane region" description="Helical" evidence="1">
    <location>
        <begin position="295"/>
        <end position="315"/>
    </location>
</feature>
<protein>
    <submittedName>
        <fullName evidence="3">4Fe-4S binding protein</fullName>
    </submittedName>
</protein>
<dbReference type="Pfam" id="PF04205">
    <property type="entry name" value="FMN_bind"/>
    <property type="match status" value="1"/>
</dbReference>
<feature type="transmembrane region" description="Helical" evidence="1">
    <location>
        <begin position="238"/>
        <end position="261"/>
    </location>
</feature>
<dbReference type="OrthoDB" id="9806398at2"/>
<dbReference type="GO" id="GO:0016020">
    <property type="term" value="C:membrane"/>
    <property type="evidence" value="ECO:0007669"/>
    <property type="project" value="InterPro"/>
</dbReference>
<proteinExistence type="predicted"/>
<reference evidence="3 4" key="1">
    <citation type="submission" date="2018-12" db="EMBL/GenBank/DDBJ databases">
        <authorList>
            <person name="Yu L."/>
        </authorList>
    </citation>
    <scope>NUCLEOTIDE SEQUENCE [LARGE SCALE GENOMIC DNA]</scope>
    <source>
        <strain evidence="3 4">HAW-EB5</strain>
    </source>
</reference>
<feature type="transmembrane region" description="Helical" evidence="1">
    <location>
        <begin position="208"/>
        <end position="226"/>
    </location>
</feature>
<keyword evidence="1" id="KW-0812">Transmembrane</keyword>
<feature type="domain" description="FMN-binding" evidence="2">
    <location>
        <begin position="80"/>
        <end position="159"/>
    </location>
</feature>
<dbReference type="Pfam" id="PF12801">
    <property type="entry name" value="Fer4_5"/>
    <property type="match status" value="2"/>
</dbReference>
<dbReference type="AlphaFoldDB" id="A0A3S0IGT8"/>
<evidence type="ECO:0000259" key="2">
    <source>
        <dbReference type="SMART" id="SM00900"/>
    </source>
</evidence>
<feature type="transmembrane region" description="Helical" evidence="1">
    <location>
        <begin position="178"/>
        <end position="196"/>
    </location>
</feature>
<keyword evidence="1" id="KW-1133">Transmembrane helix</keyword>
<accession>A0A3S0IGT8</accession>
<dbReference type="SMART" id="SM00900">
    <property type="entry name" value="FMN_bind"/>
    <property type="match status" value="1"/>
</dbReference>
<sequence length="408" mass="45453">MYSKKRIDFWKKVASLVSVSLLLLAWYCGSIRISDNQSDMVDQLLINGELLTQIHPRLYQGTSANELSPVEFIGLGSGIGYGGITEVAVTVSSQGDIQRVAVLSSKDTSSYLDKVLQSNLMEKILGENIKVSLEIDGVSGATVSTNALTDAIKQAADSVRVQVFGFSMLENEEPVSHFRWLDLMAIAMFTMAILVNKTRHRKKSMFNWAILLSSMCVFGFYSSSLFSSSTMGILISGAWFSGLGNYTSLILLSLVILYIIVSNRNVYCTSLCPFGATQECLAKLGNAKTTSLTNFFFEWFPRGLLLTTLCLGLYFRNPASFSYEPFGIMFGMIGSIYLFVLTVLAIVTSLVVKRPWCRTLCPMNPMTDFIRFNRQWFKSILNKQRAKREIMEANQMADVAVKSNEVSK</sequence>
<dbReference type="GO" id="GO:0010181">
    <property type="term" value="F:FMN binding"/>
    <property type="evidence" value="ECO:0007669"/>
    <property type="project" value="InterPro"/>
</dbReference>
<comment type="caution">
    <text evidence="3">The sequence shown here is derived from an EMBL/GenBank/DDBJ whole genome shotgun (WGS) entry which is preliminary data.</text>
</comment>
<keyword evidence="1" id="KW-0472">Membrane</keyword>
<evidence type="ECO:0000313" key="4">
    <source>
        <dbReference type="Proteomes" id="UP000282060"/>
    </source>
</evidence>
<dbReference type="InterPro" id="IPR017896">
    <property type="entry name" value="4Fe4S_Fe-S-bd"/>
</dbReference>
<organism evidence="3 4">
    <name type="scientific">Shewanella atlantica</name>
    <dbReference type="NCBI Taxonomy" id="271099"/>
    <lineage>
        <taxon>Bacteria</taxon>
        <taxon>Pseudomonadati</taxon>
        <taxon>Pseudomonadota</taxon>
        <taxon>Gammaproteobacteria</taxon>
        <taxon>Alteromonadales</taxon>
        <taxon>Shewanellaceae</taxon>
        <taxon>Shewanella</taxon>
    </lineage>
</organism>
<dbReference type="EMBL" id="RXNV01000002">
    <property type="protein sequence ID" value="RTR33636.1"/>
    <property type="molecule type" value="Genomic_DNA"/>
</dbReference>
<name>A0A3S0IGT8_9GAMM</name>
<keyword evidence="4" id="KW-1185">Reference proteome</keyword>